<proteinExistence type="predicted"/>
<dbReference type="AlphaFoldDB" id="A0A420HT90"/>
<organism evidence="1 2">
    <name type="scientific">Golovinomyces cichoracearum</name>
    <dbReference type="NCBI Taxonomy" id="62708"/>
    <lineage>
        <taxon>Eukaryota</taxon>
        <taxon>Fungi</taxon>
        <taxon>Dikarya</taxon>
        <taxon>Ascomycota</taxon>
        <taxon>Pezizomycotina</taxon>
        <taxon>Leotiomycetes</taxon>
        <taxon>Erysiphales</taxon>
        <taxon>Erysiphaceae</taxon>
        <taxon>Golovinomyces</taxon>
    </lineage>
</organism>
<comment type="caution">
    <text evidence="1">The sequence shown here is derived from an EMBL/GenBank/DDBJ whole genome shotgun (WGS) entry which is preliminary data.</text>
</comment>
<sequence>MLQDTFIENLTSIATMENYNPYEKSQIPKLTRLNCENWFRRMIIKLKGKDILFVTELALHQFAWTSKKDEGFATENPTSTADQDWEELETLKKDFSAPKLKLRLLT</sequence>
<dbReference type="Proteomes" id="UP000285405">
    <property type="component" value="Unassembled WGS sequence"/>
</dbReference>
<name>A0A420HT90_9PEZI</name>
<evidence type="ECO:0000313" key="2">
    <source>
        <dbReference type="Proteomes" id="UP000285405"/>
    </source>
</evidence>
<accession>A0A420HT90</accession>
<evidence type="ECO:0000313" key="1">
    <source>
        <dbReference type="EMBL" id="RKF60655.1"/>
    </source>
</evidence>
<reference evidence="1 2" key="1">
    <citation type="journal article" date="2018" name="BMC Genomics">
        <title>Comparative genome analyses reveal sequence features reflecting distinct modes of host-adaptation between dicot and monocot powdery mildew.</title>
        <authorList>
            <person name="Wu Y."/>
            <person name="Ma X."/>
            <person name="Pan Z."/>
            <person name="Kale S.D."/>
            <person name="Song Y."/>
            <person name="King H."/>
            <person name="Zhang Q."/>
            <person name="Presley C."/>
            <person name="Deng X."/>
            <person name="Wei C.I."/>
            <person name="Xiao S."/>
        </authorList>
    </citation>
    <scope>NUCLEOTIDE SEQUENCE [LARGE SCALE GENOMIC DNA]</scope>
    <source>
        <strain evidence="1">UCSC1</strain>
    </source>
</reference>
<dbReference type="EMBL" id="MCBR01016381">
    <property type="protein sequence ID" value="RKF60655.1"/>
    <property type="molecule type" value="Genomic_DNA"/>
</dbReference>
<protein>
    <submittedName>
        <fullName evidence="1">Uncharacterized protein</fullName>
    </submittedName>
</protein>
<dbReference type="OrthoDB" id="10601239at2759"/>
<gene>
    <name evidence="1" type="ORF">GcC1_163009</name>
</gene>